<feature type="transmembrane region" description="Helical" evidence="7">
    <location>
        <begin position="20"/>
        <end position="39"/>
    </location>
</feature>
<keyword evidence="10" id="KW-1185">Reference proteome</keyword>
<feature type="transmembrane region" description="Helical" evidence="7">
    <location>
        <begin position="213"/>
        <end position="238"/>
    </location>
</feature>
<evidence type="ECO:0000256" key="7">
    <source>
        <dbReference type="SAM" id="Phobius"/>
    </source>
</evidence>
<dbReference type="EMBL" id="VCAU01000018">
    <property type="protein sequence ID" value="KAF9891495.1"/>
    <property type="molecule type" value="Genomic_DNA"/>
</dbReference>
<feature type="transmembrane region" description="Helical" evidence="7">
    <location>
        <begin position="178"/>
        <end position="201"/>
    </location>
</feature>
<feature type="transmembrane region" description="Helical" evidence="7">
    <location>
        <begin position="51"/>
        <end position="75"/>
    </location>
</feature>
<dbReference type="GO" id="GO:0016020">
    <property type="term" value="C:membrane"/>
    <property type="evidence" value="ECO:0007669"/>
    <property type="project" value="UniProtKB-SubCell"/>
</dbReference>
<proteinExistence type="inferred from homology"/>
<comment type="caution">
    <text evidence="9">The sequence shown here is derived from an EMBL/GenBank/DDBJ whole genome shotgun (WGS) entry which is preliminary data.</text>
</comment>
<accession>A0AAD4CRR8</accession>
<comment type="subcellular location">
    <subcellularLocation>
        <location evidence="1">Membrane</location>
        <topology evidence="1">Multi-pass membrane protein</topology>
    </subcellularLocation>
</comment>
<feature type="region of interest" description="Disordered" evidence="6">
    <location>
        <begin position="285"/>
        <end position="312"/>
    </location>
</feature>
<keyword evidence="3 7" id="KW-1133">Transmembrane helix</keyword>
<reference evidence="9" key="2">
    <citation type="submission" date="2020-02" db="EMBL/GenBank/DDBJ databases">
        <authorList>
            <person name="Gilchrist C.L.M."/>
            <person name="Chooi Y.-H."/>
        </authorList>
    </citation>
    <scope>NUCLEOTIDE SEQUENCE</scope>
    <source>
        <strain evidence="9">MST-FP2251</strain>
    </source>
</reference>
<dbReference type="AlphaFoldDB" id="A0AAD4CRR8"/>
<evidence type="ECO:0000256" key="4">
    <source>
        <dbReference type="ARBA" id="ARBA00023136"/>
    </source>
</evidence>
<evidence type="ECO:0000256" key="6">
    <source>
        <dbReference type="SAM" id="MobiDB-lite"/>
    </source>
</evidence>
<keyword evidence="2 7" id="KW-0812">Transmembrane</keyword>
<dbReference type="PANTHER" id="PTHR33048">
    <property type="entry name" value="PTH11-LIKE INTEGRAL MEMBRANE PROTEIN (AFU_ORTHOLOGUE AFUA_5G11245)"/>
    <property type="match status" value="1"/>
</dbReference>
<sequence>MEGYMPQEPEIGSLSSISLATQIICIAALTFFVALRYVAKLKLKLVFWYDDVFCAIAYVFYMAHCACSLIFTYLAGPISSDNPMTSHQMEIKYKVFYIGAFFYVPMILFTKLTLLFLLLRIFHPHVEKAKYVYIFVVLVTAYYIAIFFVKIFICSPIQAYWQDWQADKWEDRCLNRPAVILADSGISVVTDVAILIFPIALTWSLNMPVTKKLGVISILGAGCIAVAFSLYRLVLVALDFETPQQVSLILKILLTDNAEGGLGLICTCLPAFNKFVHHLLRRRRDSRNSSGGSERRQMNSSEDRIVKDSRLKDSRRGSSILEGSVMNATPMVLSDV</sequence>
<evidence type="ECO:0000256" key="3">
    <source>
        <dbReference type="ARBA" id="ARBA00022989"/>
    </source>
</evidence>
<organism evidence="9 10">
    <name type="scientific">Aspergillus nanangensis</name>
    <dbReference type="NCBI Taxonomy" id="2582783"/>
    <lineage>
        <taxon>Eukaryota</taxon>
        <taxon>Fungi</taxon>
        <taxon>Dikarya</taxon>
        <taxon>Ascomycota</taxon>
        <taxon>Pezizomycotina</taxon>
        <taxon>Eurotiomycetes</taxon>
        <taxon>Eurotiomycetidae</taxon>
        <taxon>Eurotiales</taxon>
        <taxon>Aspergillaceae</taxon>
        <taxon>Aspergillus</taxon>
        <taxon>Aspergillus subgen. Circumdati</taxon>
    </lineage>
</organism>
<dbReference type="PANTHER" id="PTHR33048:SF108">
    <property type="entry name" value="INTEGRAL MEMBRANE PROTEIN"/>
    <property type="match status" value="1"/>
</dbReference>
<evidence type="ECO:0000259" key="8">
    <source>
        <dbReference type="Pfam" id="PF20684"/>
    </source>
</evidence>
<protein>
    <recommendedName>
        <fullName evidence="8">Rhodopsin domain-containing protein</fullName>
    </recommendedName>
</protein>
<reference evidence="9" key="1">
    <citation type="journal article" date="2019" name="Beilstein J. Org. Chem.">
        <title>Nanangenines: drimane sesquiterpenoids as the dominant metabolite cohort of a novel Australian fungus, Aspergillus nanangensis.</title>
        <authorList>
            <person name="Lacey H.J."/>
            <person name="Gilchrist C.L.M."/>
            <person name="Crombie A."/>
            <person name="Kalaitzis J.A."/>
            <person name="Vuong D."/>
            <person name="Rutledge P.J."/>
            <person name="Turner P."/>
            <person name="Pitt J.I."/>
            <person name="Lacey E."/>
            <person name="Chooi Y.H."/>
            <person name="Piggott A.M."/>
        </authorList>
    </citation>
    <scope>NUCLEOTIDE SEQUENCE</scope>
    <source>
        <strain evidence="9">MST-FP2251</strain>
    </source>
</reference>
<comment type="similarity">
    <text evidence="5">Belongs to the SAT4 family.</text>
</comment>
<gene>
    <name evidence="9" type="ORF">FE257_003962</name>
</gene>
<evidence type="ECO:0000256" key="2">
    <source>
        <dbReference type="ARBA" id="ARBA00022692"/>
    </source>
</evidence>
<evidence type="ECO:0000256" key="5">
    <source>
        <dbReference type="ARBA" id="ARBA00038359"/>
    </source>
</evidence>
<dbReference type="InterPro" id="IPR049326">
    <property type="entry name" value="Rhodopsin_dom_fungi"/>
</dbReference>
<dbReference type="Proteomes" id="UP001194746">
    <property type="component" value="Unassembled WGS sequence"/>
</dbReference>
<feature type="domain" description="Rhodopsin" evidence="8">
    <location>
        <begin position="35"/>
        <end position="276"/>
    </location>
</feature>
<feature type="transmembrane region" description="Helical" evidence="7">
    <location>
        <begin position="95"/>
        <end position="119"/>
    </location>
</feature>
<evidence type="ECO:0000313" key="10">
    <source>
        <dbReference type="Proteomes" id="UP001194746"/>
    </source>
</evidence>
<name>A0AAD4CRR8_ASPNN</name>
<evidence type="ECO:0000313" key="9">
    <source>
        <dbReference type="EMBL" id="KAF9891495.1"/>
    </source>
</evidence>
<feature type="compositionally biased region" description="Basic and acidic residues" evidence="6">
    <location>
        <begin position="293"/>
        <end position="312"/>
    </location>
</feature>
<dbReference type="Pfam" id="PF20684">
    <property type="entry name" value="Fung_rhodopsin"/>
    <property type="match status" value="1"/>
</dbReference>
<feature type="transmembrane region" description="Helical" evidence="7">
    <location>
        <begin position="131"/>
        <end position="158"/>
    </location>
</feature>
<keyword evidence="4 7" id="KW-0472">Membrane</keyword>
<evidence type="ECO:0000256" key="1">
    <source>
        <dbReference type="ARBA" id="ARBA00004141"/>
    </source>
</evidence>
<dbReference type="InterPro" id="IPR052337">
    <property type="entry name" value="SAT4-like"/>
</dbReference>